<proteinExistence type="predicted"/>
<dbReference type="AlphaFoldDB" id="A0A915J0G5"/>
<dbReference type="WBParaSite" id="nRc.2.0.1.t19951-RA">
    <property type="protein sequence ID" value="nRc.2.0.1.t19951-RA"/>
    <property type="gene ID" value="nRc.2.0.1.g19951"/>
</dbReference>
<dbReference type="PANTHER" id="PTHR37976:SF2">
    <property type="entry name" value="PROTEIN CBG16925"/>
    <property type="match status" value="1"/>
</dbReference>
<reference evidence="4" key="1">
    <citation type="submission" date="2022-11" db="UniProtKB">
        <authorList>
            <consortium name="WormBaseParasite"/>
        </authorList>
    </citation>
    <scope>IDENTIFICATION</scope>
</reference>
<name>A0A915J0G5_ROMCU</name>
<evidence type="ECO:0000256" key="2">
    <source>
        <dbReference type="SAM" id="SignalP"/>
    </source>
</evidence>
<dbReference type="PANTHER" id="PTHR37976">
    <property type="entry name" value="PROTEIN CBG16927"/>
    <property type="match status" value="1"/>
</dbReference>
<dbReference type="Gene3D" id="2.70.220.10">
    <property type="entry name" value="Ganglioside GM2 activator"/>
    <property type="match status" value="1"/>
</dbReference>
<feature type="signal peptide" evidence="2">
    <location>
        <begin position="1"/>
        <end position="16"/>
    </location>
</feature>
<accession>A0A915J0G5</accession>
<evidence type="ECO:0000313" key="3">
    <source>
        <dbReference type="Proteomes" id="UP000887565"/>
    </source>
</evidence>
<dbReference type="OMA" id="FGSCLYC"/>
<evidence type="ECO:0000313" key="4">
    <source>
        <dbReference type="WBParaSite" id="nRc.2.0.1.t19951-RA"/>
    </source>
</evidence>
<evidence type="ECO:0000256" key="1">
    <source>
        <dbReference type="ARBA" id="ARBA00022729"/>
    </source>
</evidence>
<feature type="chain" id="PRO_5037824698" evidence="2">
    <location>
        <begin position="17"/>
        <end position="237"/>
    </location>
</feature>
<keyword evidence="3" id="KW-1185">Reference proteome</keyword>
<sequence length="237" mass="26490">MLINLLSLICILYAVACVAEKEKLQIRVSQHLPCARKAGQPEWPILLPPMKEAPVVPDTQNGNCYKLTGKVKVSRPVRGKLFAYVEVKNGTGAQPAECRNAKPDGCGGFGSCVFCDLCNSFQKVNNTDVKVELKKGGEFDCAKGFEPGVYDDTSLKFCMPSLDEFLKLMNIDRTTWDQFASDGRSAQTAFMVYYLFENDQINKLPKDKLRKKIKDMDGVIGCHKLVMDVYSVKSKRK</sequence>
<keyword evidence="1 2" id="KW-0732">Signal</keyword>
<dbReference type="Proteomes" id="UP000887565">
    <property type="component" value="Unplaced"/>
</dbReference>
<dbReference type="SUPFAM" id="SSF63707">
    <property type="entry name" value="Ganglioside M2 (gm2) activator"/>
    <property type="match status" value="1"/>
</dbReference>
<dbReference type="InterPro" id="IPR036846">
    <property type="entry name" value="GM2-AP_sf"/>
</dbReference>
<organism evidence="3 4">
    <name type="scientific">Romanomermis culicivorax</name>
    <name type="common">Nematode worm</name>
    <dbReference type="NCBI Taxonomy" id="13658"/>
    <lineage>
        <taxon>Eukaryota</taxon>
        <taxon>Metazoa</taxon>
        <taxon>Ecdysozoa</taxon>
        <taxon>Nematoda</taxon>
        <taxon>Enoplea</taxon>
        <taxon>Dorylaimia</taxon>
        <taxon>Mermithida</taxon>
        <taxon>Mermithoidea</taxon>
        <taxon>Mermithidae</taxon>
        <taxon>Romanomermis</taxon>
    </lineage>
</organism>
<protein>
    <submittedName>
        <fullName evidence="4">Uncharacterized protein</fullName>
    </submittedName>
</protein>